<name>A0A915IMC5_ROMCU</name>
<proteinExistence type="predicted"/>
<keyword evidence="1" id="KW-1185">Reference proteome</keyword>
<dbReference type="WBParaSite" id="nRc.2.0.1.t15126-RA">
    <property type="protein sequence ID" value="nRc.2.0.1.t15126-RA"/>
    <property type="gene ID" value="nRc.2.0.1.g15126"/>
</dbReference>
<reference evidence="2" key="1">
    <citation type="submission" date="2022-11" db="UniProtKB">
        <authorList>
            <consortium name="WormBaseParasite"/>
        </authorList>
    </citation>
    <scope>IDENTIFICATION</scope>
</reference>
<protein>
    <submittedName>
        <fullName evidence="2">Uncharacterized protein</fullName>
    </submittedName>
</protein>
<organism evidence="1 2">
    <name type="scientific">Romanomermis culicivorax</name>
    <name type="common">Nematode worm</name>
    <dbReference type="NCBI Taxonomy" id="13658"/>
    <lineage>
        <taxon>Eukaryota</taxon>
        <taxon>Metazoa</taxon>
        <taxon>Ecdysozoa</taxon>
        <taxon>Nematoda</taxon>
        <taxon>Enoplea</taxon>
        <taxon>Dorylaimia</taxon>
        <taxon>Mermithida</taxon>
        <taxon>Mermithoidea</taxon>
        <taxon>Mermithidae</taxon>
        <taxon>Romanomermis</taxon>
    </lineage>
</organism>
<dbReference type="AlphaFoldDB" id="A0A915IMC5"/>
<accession>A0A915IMC5</accession>
<evidence type="ECO:0000313" key="2">
    <source>
        <dbReference type="WBParaSite" id="nRc.2.0.1.t15126-RA"/>
    </source>
</evidence>
<evidence type="ECO:0000313" key="1">
    <source>
        <dbReference type="Proteomes" id="UP000887565"/>
    </source>
</evidence>
<dbReference type="Proteomes" id="UP000887565">
    <property type="component" value="Unplaced"/>
</dbReference>
<sequence>MPGHQKCFLTKNVILLMPWWPNRLSQNVTKSSKETIWPLCLSMVAWITGDALLLQHKTCCQSRRIRPMICNKFRQISIGINGAEDGQNK</sequence>